<dbReference type="PROSITE" id="PS00237">
    <property type="entry name" value="G_PROTEIN_RECEP_F1_1"/>
    <property type="match status" value="1"/>
</dbReference>
<dbReference type="PROSITE" id="PS50262">
    <property type="entry name" value="G_PROTEIN_RECEP_F1_2"/>
    <property type="match status" value="1"/>
</dbReference>
<dbReference type="GeneTree" id="ENSGT01050000244828"/>
<feature type="transmembrane region" description="Helical" evidence="13">
    <location>
        <begin position="293"/>
        <end position="313"/>
    </location>
</feature>
<keyword evidence="10 12" id="KW-0675">Receptor</keyword>
<dbReference type="FunCoup" id="F6TPE6">
    <property type="interactions" value="24"/>
</dbReference>
<dbReference type="PRINTS" id="PR00245">
    <property type="entry name" value="OLFACTORYR"/>
</dbReference>
<dbReference type="PANTHER" id="PTHR26452">
    <property type="entry name" value="OLFACTORY RECEPTOR"/>
    <property type="match status" value="1"/>
</dbReference>
<keyword evidence="9 13" id="KW-0472">Membrane</keyword>
<dbReference type="CDD" id="cd15227">
    <property type="entry name" value="7tmA_OR14-like"/>
    <property type="match status" value="1"/>
</dbReference>
<keyword evidence="7 13" id="KW-1133">Transmembrane helix</keyword>
<dbReference type="GO" id="GO:0005886">
    <property type="term" value="C:plasma membrane"/>
    <property type="evidence" value="ECO:0007669"/>
    <property type="project" value="UniProtKB-SubCell"/>
</dbReference>
<dbReference type="HOGENOM" id="CLU_012526_1_0_1"/>
<dbReference type="eggNOG" id="ENOG502SHXQ">
    <property type="taxonomic scope" value="Eukaryota"/>
</dbReference>
<protein>
    <recommendedName>
        <fullName evidence="13">Olfactory receptor</fullName>
    </recommendedName>
</protein>
<evidence type="ECO:0000256" key="2">
    <source>
        <dbReference type="ARBA" id="ARBA00004651"/>
    </source>
</evidence>
<dbReference type="GO" id="GO:0005549">
    <property type="term" value="F:odorant binding"/>
    <property type="evidence" value="ECO:0000318"/>
    <property type="project" value="GO_Central"/>
</dbReference>
<dbReference type="InterPro" id="IPR000276">
    <property type="entry name" value="GPCR_Rhodpsn"/>
</dbReference>
<evidence type="ECO:0000256" key="4">
    <source>
        <dbReference type="ARBA" id="ARBA00022606"/>
    </source>
</evidence>
<dbReference type="OMA" id="DICCCIF"/>
<feature type="transmembrane region" description="Helical" evidence="13">
    <location>
        <begin position="119"/>
        <end position="141"/>
    </location>
</feature>
<reference evidence="15 16" key="1">
    <citation type="journal article" date="2008" name="Nature">
        <title>Genome analysis of the platypus reveals unique signatures of evolution.</title>
        <authorList>
            <person name="Warren W.C."/>
            <person name="Hillier L.W."/>
            <person name="Marshall Graves J.A."/>
            <person name="Birney E."/>
            <person name="Ponting C.P."/>
            <person name="Grutzner F."/>
            <person name="Belov K."/>
            <person name="Miller W."/>
            <person name="Clarke L."/>
            <person name="Chinwalla A.T."/>
            <person name="Yang S.P."/>
            <person name="Heger A."/>
            <person name="Locke D.P."/>
            <person name="Miethke P."/>
            <person name="Waters P.D."/>
            <person name="Veyrunes F."/>
            <person name="Fulton L."/>
            <person name="Fulton B."/>
            <person name="Graves T."/>
            <person name="Wallis J."/>
            <person name="Puente X.S."/>
            <person name="Lopez-Otin C."/>
            <person name="Ordonez G.R."/>
            <person name="Eichler E.E."/>
            <person name="Chen L."/>
            <person name="Cheng Z."/>
            <person name="Deakin J.E."/>
            <person name="Alsop A."/>
            <person name="Thompson K."/>
            <person name="Kirby P."/>
            <person name="Papenfuss A.T."/>
            <person name="Wakefield M.J."/>
            <person name="Olender T."/>
            <person name="Lancet D."/>
            <person name="Huttley G.A."/>
            <person name="Smit A.F."/>
            <person name="Pask A."/>
            <person name="Temple-Smith P."/>
            <person name="Batzer M.A."/>
            <person name="Walker J.A."/>
            <person name="Konkel M.K."/>
            <person name="Harris R.S."/>
            <person name="Whittington C.M."/>
            <person name="Wong E.S."/>
            <person name="Gemmell N.J."/>
            <person name="Buschiazzo E."/>
            <person name="Vargas Jentzsch I.M."/>
            <person name="Merkel A."/>
            <person name="Schmitz J."/>
            <person name="Zemann A."/>
            <person name="Churakov G."/>
            <person name="Kriegs J.O."/>
            <person name="Brosius J."/>
            <person name="Murchison E.P."/>
            <person name="Sachidanandam R."/>
            <person name="Smith C."/>
            <person name="Hannon G.J."/>
            <person name="Tsend-Ayush E."/>
            <person name="McMillan D."/>
            <person name="Attenborough R."/>
            <person name="Rens W."/>
            <person name="Ferguson-Smith M."/>
            <person name="Lefevre C.M."/>
            <person name="Sharp J.A."/>
            <person name="Nicholas K.R."/>
            <person name="Ray D.A."/>
            <person name="Kube M."/>
            <person name="Reinhardt R."/>
            <person name="Pringle T.H."/>
            <person name="Taylor J."/>
            <person name="Jones R.C."/>
            <person name="Nixon B."/>
            <person name="Dacheux J.L."/>
            <person name="Niwa H."/>
            <person name="Sekita Y."/>
            <person name="Huang X."/>
            <person name="Stark A."/>
            <person name="Kheradpour P."/>
            <person name="Kellis M."/>
            <person name="Flicek P."/>
            <person name="Chen Y."/>
            <person name="Webber C."/>
            <person name="Hardison R."/>
            <person name="Nelson J."/>
            <person name="Hallsworth-Pepin K."/>
            <person name="Delehaunty K."/>
            <person name="Markovic C."/>
            <person name="Minx P."/>
            <person name="Feng Y."/>
            <person name="Kremitzki C."/>
            <person name="Mitreva M."/>
            <person name="Glasscock J."/>
            <person name="Wylie T."/>
            <person name="Wohldmann P."/>
            <person name="Thiru P."/>
            <person name="Nhan M.N."/>
            <person name="Pohl C.S."/>
            <person name="Smith S.M."/>
            <person name="Hou S."/>
            <person name="Nefedov M."/>
            <person name="de Jong P.J."/>
            <person name="Renfree M.B."/>
            <person name="Mardis E.R."/>
            <person name="Wilson R.K."/>
        </authorList>
    </citation>
    <scope>NUCLEOTIDE SEQUENCE [LARGE SCALE GENOMIC DNA]</scope>
    <source>
        <strain evidence="15 16">Glennie</strain>
    </source>
</reference>
<evidence type="ECO:0000313" key="15">
    <source>
        <dbReference type="Ensembl" id="ENSOANP00000003538.2"/>
    </source>
</evidence>
<evidence type="ECO:0000256" key="13">
    <source>
        <dbReference type="RuleBase" id="RU363047"/>
    </source>
</evidence>
<keyword evidence="6 13" id="KW-0552">Olfaction</keyword>
<dbReference type="Pfam" id="PF13853">
    <property type="entry name" value="7tm_4"/>
    <property type="match status" value="1"/>
</dbReference>
<feature type="transmembrane region" description="Helical" evidence="13">
    <location>
        <begin position="221"/>
        <end position="242"/>
    </location>
</feature>
<dbReference type="InterPro" id="IPR000725">
    <property type="entry name" value="Olfact_rcpt"/>
</dbReference>
<comment type="function">
    <text evidence="1">Odorant receptor.</text>
</comment>
<keyword evidence="4 13" id="KW-0716">Sensory transduction</keyword>
<dbReference type="Proteomes" id="UP000002279">
    <property type="component" value="Chromosome X3"/>
</dbReference>
<reference evidence="15" key="2">
    <citation type="submission" date="2025-08" db="UniProtKB">
        <authorList>
            <consortium name="Ensembl"/>
        </authorList>
    </citation>
    <scope>IDENTIFICATION</scope>
    <source>
        <strain evidence="15">Glennie</strain>
    </source>
</reference>
<evidence type="ECO:0000256" key="10">
    <source>
        <dbReference type="ARBA" id="ARBA00023170"/>
    </source>
</evidence>
<dbReference type="Ensembl" id="ENSOANT00000003539.2">
    <property type="protein sequence ID" value="ENSOANP00000003538.2"/>
    <property type="gene ID" value="ENSOANG00000002231.3"/>
</dbReference>
<reference evidence="15" key="3">
    <citation type="submission" date="2025-09" db="UniProtKB">
        <authorList>
            <consortium name="Ensembl"/>
        </authorList>
    </citation>
    <scope>IDENTIFICATION</scope>
    <source>
        <strain evidence="15">Glennie</strain>
    </source>
</reference>
<keyword evidence="16" id="KW-1185">Reference proteome</keyword>
<dbReference type="Bgee" id="ENSOANG00000002231">
    <property type="expression patterns" value="Expressed in testis"/>
</dbReference>
<feature type="transmembrane region" description="Helical" evidence="13">
    <location>
        <begin position="263"/>
        <end position="281"/>
    </location>
</feature>
<evidence type="ECO:0000256" key="7">
    <source>
        <dbReference type="ARBA" id="ARBA00022989"/>
    </source>
</evidence>
<comment type="similarity">
    <text evidence="12">Belongs to the G-protein coupled receptor 1 family.</text>
</comment>
<evidence type="ECO:0000256" key="8">
    <source>
        <dbReference type="ARBA" id="ARBA00023040"/>
    </source>
</evidence>
<feature type="transmembrane region" description="Helical" evidence="13">
    <location>
        <begin position="162"/>
        <end position="182"/>
    </location>
</feature>
<evidence type="ECO:0000256" key="11">
    <source>
        <dbReference type="ARBA" id="ARBA00023224"/>
    </source>
</evidence>
<organism evidence="15 16">
    <name type="scientific">Ornithorhynchus anatinus</name>
    <name type="common">Duckbill platypus</name>
    <dbReference type="NCBI Taxonomy" id="9258"/>
    <lineage>
        <taxon>Eukaryota</taxon>
        <taxon>Metazoa</taxon>
        <taxon>Chordata</taxon>
        <taxon>Craniata</taxon>
        <taxon>Vertebrata</taxon>
        <taxon>Euteleostomi</taxon>
        <taxon>Mammalia</taxon>
        <taxon>Monotremata</taxon>
        <taxon>Ornithorhynchidae</taxon>
        <taxon>Ornithorhynchus</taxon>
    </lineage>
</organism>
<evidence type="ECO:0000259" key="14">
    <source>
        <dbReference type="PROSITE" id="PS50262"/>
    </source>
</evidence>
<feature type="domain" description="G-protein coupled receptors family 1 profile" evidence="14">
    <location>
        <begin position="62"/>
        <end position="311"/>
    </location>
</feature>
<feature type="transmembrane region" description="Helical" evidence="13">
    <location>
        <begin position="46"/>
        <end position="69"/>
    </location>
</feature>
<evidence type="ECO:0000256" key="5">
    <source>
        <dbReference type="ARBA" id="ARBA00022692"/>
    </source>
</evidence>
<evidence type="ECO:0000256" key="12">
    <source>
        <dbReference type="RuleBase" id="RU000688"/>
    </source>
</evidence>
<comment type="subcellular location">
    <subcellularLocation>
        <location evidence="2 13">Cell membrane</location>
        <topology evidence="2 13">Multi-pass membrane protein</topology>
    </subcellularLocation>
</comment>
<keyword evidence="11 12" id="KW-0807">Transducer</keyword>
<gene>
    <name evidence="15" type="primary">LOC100087832</name>
</gene>
<evidence type="ECO:0000256" key="9">
    <source>
        <dbReference type="ARBA" id="ARBA00023136"/>
    </source>
</evidence>
<proteinExistence type="inferred from homology"/>
<dbReference type="AlphaFoldDB" id="F6TPE6"/>
<dbReference type="FunFam" id="1.20.1070.10:FF:000037">
    <property type="entry name" value="Olfactory receptor"/>
    <property type="match status" value="1"/>
</dbReference>
<evidence type="ECO:0000256" key="3">
    <source>
        <dbReference type="ARBA" id="ARBA00022475"/>
    </source>
</evidence>
<keyword evidence="3 13" id="KW-1003">Cell membrane</keyword>
<dbReference type="Gene3D" id="1.20.1070.10">
    <property type="entry name" value="Rhodopsin 7-helix transmembrane proteins"/>
    <property type="match status" value="1"/>
</dbReference>
<dbReference type="InParanoid" id="F6TPE6"/>
<dbReference type="SUPFAM" id="SSF81321">
    <property type="entry name" value="Family A G protein-coupled receptor-like"/>
    <property type="match status" value="1"/>
</dbReference>
<dbReference type="InterPro" id="IPR050516">
    <property type="entry name" value="Olfactory_GPCR"/>
</dbReference>
<feature type="transmembrane region" description="Helical" evidence="13">
    <location>
        <begin position="81"/>
        <end position="99"/>
    </location>
</feature>
<dbReference type="PRINTS" id="PR00237">
    <property type="entry name" value="GPCRRHODOPSN"/>
</dbReference>
<dbReference type="InterPro" id="IPR017452">
    <property type="entry name" value="GPCR_Rhodpsn_7TM"/>
</dbReference>
<keyword evidence="8 12" id="KW-0297">G-protein coupled receptor</keyword>
<sequence length="332" mass="35529">LLLSTGGLEPTSLNAMAKGPSQDVANTTTVRGFLLLGFSEVRELRLVQAALFLLVYLATLTGNLLVVAVTALDRSLRAPMYFFLGNLSVLDLCFITVTVPNSVLDSLTDCNSISFLGCATQVFLVVLFGGSEFFILTAMSYDRYAAICHPLRYEVLMDRGACVKMATASWLGGGLFGVLFSAPTFSLSFCGSHVVQQFFCDIPSLLKITCSEEHVTIDLSVTAGVATGVVCFVSIVVSYARIFGAVLRMPAAEGRARAFSTCLPHLAVVTLFVVTSFCAYLKPPSGSPSVLDLLVSVFYVVVPPAFNPLIYSLRNRDVKAALGRVLGGNGFH</sequence>
<dbReference type="GO" id="GO:0004930">
    <property type="term" value="F:G protein-coupled receptor activity"/>
    <property type="evidence" value="ECO:0007669"/>
    <property type="project" value="UniProtKB-KW"/>
</dbReference>
<name>F6TPE6_ORNAN</name>
<evidence type="ECO:0000313" key="16">
    <source>
        <dbReference type="Proteomes" id="UP000002279"/>
    </source>
</evidence>
<evidence type="ECO:0000256" key="6">
    <source>
        <dbReference type="ARBA" id="ARBA00022725"/>
    </source>
</evidence>
<accession>F6TPE6</accession>
<evidence type="ECO:0000256" key="1">
    <source>
        <dbReference type="ARBA" id="ARBA00002936"/>
    </source>
</evidence>
<keyword evidence="5 12" id="KW-0812">Transmembrane</keyword>
<dbReference type="STRING" id="9258.ENSOANP00000003538"/>
<dbReference type="GO" id="GO:0004984">
    <property type="term" value="F:olfactory receptor activity"/>
    <property type="evidence" value="ECO:0000318"/>
    <property type="project" value="GO_Central"/>
</dbReference>